<accession>A0A0A0HIY3</accession>
<name>A0A0A0HIY3_9RHOB</name>
<keyword evidence="3" id="KW-0804">Transcription</keyword>
<keyword evidence="2" id="KW-0238">DNA-binding</keyword>
<dbReference type="EMBL" id="AONH01000016">
    <property type="protein sequence ID" value="KGM86644.1"/>
    <property type="molecule type" value="Genomic_DNA"/>
</dbReference>
<dbReference type="AlphaFoldDB" id="A0A0A0HIY3"/>
<dbReference type="PROSITE" id="PS01124">
    <property type="entry name" value="HTH_ARAC_FAMILY_2"/>
    <property type="match status" value="1"/>
</dbReference>
<evidence type="ECO:0000256" key="2">
    <source>
        <dbReference type="ARBA" id="ARBA00023125"/>
    </source>
</evidence>
<dbReference type="InterPro" id="IPR050204">
    <property type="entry name" value="AraC_XylS_family_regulators"/>
</dbReference>
<comment type="caution">
    <text evidence="5">The sequence shown here is derived from an EMBL/GenBank/DDBJ whole genome shotgun (WGS) entry which is preliminary data.</text>
</comment>
<dbReference type="HOGENOM" id="CLU_000445_81_0_5"/>
<dbReference type="OrthoDB" id="9783876at2"/>
<sequence length="258" mass="28807">MERYDRLTTLIDRFKLAVRPALAENANLVVCTAPDGTPHQACFRTRGTGLPTNEAPVLFWALVDWSGAQNPFLTALPETVAIDLQRDPDSIGLVRMMQSEIIGQRCGVDSVLSRLGEVLIVRMMRAQIEAGHTRPGLLAGLSDQRLSRAIVAMHDRPGQAWRNEDLALLAGMSLSRFAERFLAEVGEPPASYLRRWRLTLARQDIAKGHRVDVVARRYGFSSVEGFSRAFRKHHGETPIALRRAQGAYTKNERPVLKD</sequence>
<dbReference type="PROSITE" id="PS00041">
    <property type="entry name" value="HTH_ARAC_FAMILY_1"/>
    <property type="match status" value="1"/>
</dbReference>
<dbReference type="PATRIC" id="fig|1288298.3.peg.2949"/>
<protein>
    <submittedName>
        <fullName evidence="5">Transcriptional regulator, AraC family</fullName>
    </submittedName>
</protein>
<organism evidence="5 6">
    <name type="scientific">Roseovarius mucosus DSM 17069</name>
    <dbReference type="NCBI Taxonomy" id="1288298"/>
    <lineage>
        <taxon>Bacteria</taxon>
        <taxon>Pseudomonadati</taxon>
        <taxon>Pseudomonadota</taxon>
        <taxon>Alphaproteobacteria</taxon>
        <taxon>Rhodobacterales</taxon>
        <taxon>Roseobacteraceae</taxon>
        <taxon>Roseovarius</taxon>
    </lineage>
</organism>
<feature type="domain" description="HTH araC/xylS-type" evidence="4">
    <location>
        <begin position="147"/>
        <end position="244"/>
    </location>
</feature>
<reference evidence="5 6" key="1">
    <citation type="submission" date="2013-01" db="EMBL/GenBank/DDBJ databases">
        <authorList>
            <person name="Fiebig A."/>
            <person name="Goeker M."/>
            <person name="Klenk H.-P.P."/>
        </authorList>
    </citation>
    <scope>NUCLEOTIDE SEQUENCE [LARGE SCALE GENOMIC DNA]</scope>
    <source>
        <strain evidence="5 6">DSM 17069</strain>
    </source>
</reference>
<gene>
    <name evidence="5" type="ORF">rosmuc_02937</name>
</gene>
<dbReference type="PANTHER" id="PTHR46796:SF7">
    <property type="entry name" value="ARAC FAMILY TRANSCRIPTIONAL REGULATOR"/>
    <property type="match status" value="1"/>
</dbReference>
<dbReference type="Pfam" id="PF12852">
    <property type="entry name" value="Cupin_6"/>
    <property type="match status" value="1"/>
</dbReference>
<dbReference type="InterPro" id="IPR009057">
    <property type="entry name" value="Homeodomain-like_sf"/>
</dbReference>
<evidence type="ECO:0000313" key="5">
    <source>
        <dbReference type="EMBL" id="KGM86644.1"/>
    </source>
</evidence>
<dbReference type="GO" id="GO:0003700">
    <property type="term" value="F:DNA-binding transcription factor activity"/>
    <property type="evidence" value="ECO:0007669"/>
    <property type="project" value="InterPro"/>
</dbReference>
<dbReference type="InterPro" id="IPR018060">
    <property type="entry name" value="HTH_AraC"/>
</dbReference>
<dbReference type="GO" id="GO:0043565">
    <property type="term" value="F:sequence-specific DNA binding"/>
    <property type="evidence" value="ECO:0007669"/>
    <property type="project" value="InterPro"/>
</dbReference>
<dbReference type="Proteomes" id="UP000030021">
    <property type="component" value="Unassembled WGS sequence"/>
</dbReference>
<proteinExistence type="predicted"/>
<dbReference type="Gene3D" id="1.10.10.60">
    <property type="entry name" value="Homeodomain-like"/>
    <property type="match status" value="1"/>
</dbReference>
<dbReference type="SMART" id="SM00342">
    <property type="entry name" value="HTH_ARAC"/>
    <property type="match status" value="1"/>
</dbReference>
<dbReference type="PANTHER" id="PTHR46796">
    <property type="entry name" value="HTH-TYPE TRANSCRIPTIONAL ACTIVATOR RHAS-RELATED"/>
    <property type="match status" value="1"/>
</dbReference>
<dbReference type="RefSeq" id="WP_052115204.1">
    <property type="nucleotide sequence ID" value="NZ_KN293975.1"/>
</dbReference>
<dbReference type="SUPFAM" id="SSF46689">
    <property type="entry name" value="Homeodomain-like"/>
    <property type="match status" value="2"/>
</dbReference>
<dbReference type="InterPro" id="IPR018062">
    <property type="entry name" value="HTH_AraC-typ_CS"/>
</dbReference>
<dbReference type="eggNOG" id="COG2207">
    <property type="taxonomic scope" value="Bacteria"/>
</dbReference>
<evidence type="ECO:0000256" key="3">
    <source>
        <dbReference type="ARBA" id="ARBA00023163"/>
    </source>
</evidence>
<dbReference type="Pfam" id="PF12833">
    <property type="entry name" value="HTH_18"/>
    <property type="match status" value="1"/>
</dbReference>
<evidence type="ECO:0000256" key="1">
    <source>
        <dbReference type="ARBA" id="ARBA00023015"/>
    </source>
</evidence>
<evidence type="ECO:0000259" key="4">
    <source>
        <dbReference type="PROSITE" id="PS01124"/>
    </source>
</evidence>
<evidence type="ECO:0000313" key="6">
    <source>
        <dbReference type="Proteomes" id="UP000030021"/>
    </source>
</evidence>
<keyword evidence="1" id="KW-0805">Transcription regulation</keyword>
<dbReference type="InterPro" id="IPR032783">
    <property type="entry name" value="AraC_lig"/>
</dbReference>